<comment type="caution">
    <text evidence="1">The sequence shown here is derived from an EMBL/GenBank/DDBJ whole genome shotgun (WGS) entry which is preliminary data.</text>
</comment>
<accession>A0ABQ2FDG2</accession>
<dbReference type="RefSeq" id="WP_022920182.1">
    <property type="nucleotide sequence ID" value="NZ_BMLB01000010.1"/>
</dbReference>
<proteinExistence type="predicted"/>
<sequence length="93" mass="10523">MSSKAEQRAAREAVAAYHEAELSKLVERVGEAIDGLRSGQMDAFEVDQVLFQYSRAAKQLWKYCNLGPVDLTASLITRDEPPVDWWGRGEPRR</sequence>
<keyword evidence="2" id="KW-1185">Reference proteome</keyword>
<evidence type="ECO:0000313" key="1">
    <source>
        <dbReference type="EMBL" id="GGK83746.1"/>
    </source>
</evidence>
<dbReference type="Proteomes" id="UP000662111">
    <property type="component" value="Unassembled WGS sequence"/>
</dbReference>
<evidence type="ECO:0000313" key="2">
    <source>
        <dbReference type="Proteomes" id="UP000662111"/>
    </source>
</evidence>
<organism evidence="1 2">
    <name type="scientific">Ornithinimicrobium pekingense</name>
    <dbReference type="NCBI Taxonomy" id="384677"/>
    <lineage>
        <taxon>Bacteria</taxon>
        <taxon>Bacillati</taxon>
        <taxon>Actinomycetota</taxon>
        <taxon>Actinomycetes</taxon>
        <taxon>Micrococcales</taxon>
        <taxon>Ornithinimicrobiaceae</taxon>
        <taxon>Ornithinimicrobium</taxon>
    </lineage>
</organism>
<gene>
    <name evidence="1" type="ORF">GCM10011509_35290</name>
</gene>
<name>A0ABQ2FDG2_9MICO</name>
<dbReference type="EMBL" id="BMLB01000010">
    <property type="protein sequence ID" value="GGK83746.1"/>
    <property type="molecule type" value="Genomic_DNA"/>
</dbReference>
<protein>
    <submittedName>
        <fullName evidence="1">Uncharacterized protein</fullName>
    </submittedName>
</protein>
<reference evidence="2" key="1">
    <citation type="journal article" date="2019" name="Int. J. Syst. Evol. Microbiol.">
        <title>The Global Catalogue of Microorganisms (GCM) 10K type strain sequencing project: providing services to taxonomists for standard genome sequencing and annotation.</title>
        <authorList>
            <consortium name="The Broad Institute Genomics Platform"/>
            <consortium name="The Broad Institute Genome Sequencing Center for Infectious Disease"/>
            <person name="Wu L."/>
            <person name="Ma J."/>
        </authorList>
    </citation>
    <scope>NUCLEOTIDE SEQUENCE [LARGE SCALE GENOMIC DNA]</scope>
    <source>
        <strain evidence="2">CGMCC 1.5362</strain>
    </source>
</reference>